<evidence type="ECO:0000313" key="2">
    <source>
        <dbReference type="Proteomes" id="UP000499080"/>
    </source>
</evidence>
<dbReference type="EMBL" id="BGPR01005429">
    <property type="protein sequence ID" value="GBN10101.1"/>
    <property type="molecule type" value="Genomic_DNA"/>
</dbReference>
<sequence>MDSSTLFPLSFSLRVVEDVNGRPFISYLYYKPNSPNCLLLAFGTVTGRNPPTSIEVAWPVTAGLGVKGLTSPHTWRIFGVSNLEPSSIEADTQATAAQRRDRRQWKITIARIIPLKSYFLQTLLFNVTSFMFLKIDFCNRFFSRFY</sequence>
<proteinExistence type="predicted"/>
<reference evidence="1 2" key="1">
    <citation type="journal article" date="2019" name="Sci. Rep.">
        <title>Orb-weaving spider Araneus ventricosus genome elucidates the spidroin gene catalogue.</title>
        <authorList>
            <person name="Kono N."/>
            <person name="Nakamura H."/>
            <person name="Ohtoshi R."/>
            <person name="Moran D.A.P."/>
            <person name="Shinohara A."/>
            <person name="Yoshida Y."/>
            <person name="Fujiwara M."/>
            <person name="Mori M."/>
            <person name="Tomita M."/>
            <person name="Arakawa K."/>
        </authorList>
    </citation>
    <scope>NUCLEOTIDE SEQUENCE [LARGE SCALE GENOMIC DNA]</scope>
</reference>
<name>A0A4Y2L5X6_ARAVE</name>
<dbReference type="AlphaFoldDB" id="A0A4Y2L5X6"/>
<comment type="caution">
    <text evidence="1">The sequence shown here is derived from an EMBL/GenBank/DDBJ whole genome shotgun (WGS) entry which is preliminary data.</text>
</comment>
<organism evidence="1 2">
    <name type="scientific">Araneus ventricosus</name>
    <name type="common">Orbweaver spider</name>
    <name type="synonym">Epeira ventricosa</name>
    <dbReference type="NCBI Taxonomy" id="182803"/>
    <lineage>
        <taxon>Eukaryota</taxon>
        <taxon>Metazoa</taxon>
        <taxon>Ecdysozoa</taxon>
        <taxon>Arthropoda</taxon>
        <taxon>Chelicerata</taxon>
        <taxon>Arachnida</taxon>
        <taxon>Araneae</taxon>
        <taxon>Araneomorphae</taxon>
        <taxon>Entelegynae</taxon>
        <taxon>Araneoidea</taxon>
        <taxon>Araneidae</taxon>
        <taxon>Araneus</taxon>
    </lineage>
</organism>
<dbReference type="Proteomes" id="UP000499080">
    <property type="component" value="Unassembled WGS sequence"/>
</dbReference>
<gene>
    <name evidence="1" type="ORF">AVEN_161692_1</name>
</gene>
<protein>
    <submittedName>
        <fullName evidence="1">Uncharacterized protein</fullName>
    </submittedName>
</protein>
<keyword evidence="2" id="KW-1185">Reference proteome</keyword>
<evidence type="ECO:0000313" key="1">
    <source>
        <dbReference type="EMBL" id="GBN10101.1"/>
    </source>
</evidence>
<accession>A0A4Y2L5X6</accession>